<feature type="region of interest" description="Disordered" evidence="1">
    <location>
        <begin position="61"/>
        <end position="81"/>
    </location>
</feature>
<dbReference type="EMBL" id="CAADRA010000390">
    <property type="protein sequence ID" value="VFT79985.1"/>
    <property type="molecule type" value="Genomic_DNA"/>
</dbReference>
<protein>
    <submittedName>
        <fullName evidence="4">Aste57867_2795 protein</fullName>
    </submittedName>
</protein>
<dbReference type="EMBL" id="VJMH01000390">
    <property type="protein sequence ID" value="KAF0716547.1"/>
    <property type="molecule type" value="Genomic_DNA"/>
</dbReference>
<dbReference type="InterPro" id="IPR008947">
    <property type="entry name" value="PLipase_C/P1_nuclease_dom_sf"/>
</dbReference>
<reference evidence="4 5" key="1">
    <citation type="submission" date="2019-03" db="EMBL/GenBank/DDBJ databases">
        <authorList>
            <person name="Gaulin E."/>
            <person name="Dumas B."/>
        </authorList>
    </citation>
    <scope>NUCLEOTIDE SEQUENCE [LARGE SCALE GENOMIC DNA]</scope>
    <source>
        <strain evidence="4">CBS 568.67</strain>
    </source>
</reference>
<evidence type="ECO:0000313" key="3">
    <source>
        <dbReference type="EMBL" id="KAF0716547.1"/>
    </source>
</evidence>
<dbReference type="AlphaFoldDB" id="A0A485K8D6"/>
<sequence>MKTCFIALVVLAATAHSAHGWWDNEHMVVSKIATQCLAKEDVCYVWQDAVEPRRQLWSAHAHPHHGDMQNPVHSVNGSGPDFPLASGGDVGGNFWNLNSPCPATNLHALWDAVGGKYGSVDWSLNIVEGSSQHKSG</sequence>
<dbReference type="Proteomes" id="UP000332933">
    <property type="component" value="Unassembled WGS sequence"/>
</dbReference>
<name>A0A485K8D6_9STRA</name>
<evidence type="ECO:0000256" key="1">
    <source>
        <dbReference type="SAM" id="MobiDB-lite"/>
    </source>
</evidence>
<accession>A0A485K8D6</accession>
<keyword evidence="5" id="KW-1185">Reference proteome</keyword>
<keyword evidence="2" id="KW-0732">Signal</keyword>
<dbReference type="SUPFAM" id="SSF48537">
    <property type="entry name" value="Phospholipase C/P1 nuclease"/>
    <property type="match status" value="1"/>
</dbReference>
<evidence type="ECO:0000256" key="2">
    <source>
        <dbReference type="SAM" id="SignalP"/>
    </source>
</evidence>
<dbReference type="Gene3D" id="1.10.575.10">
    <property type="entry name" value="P1 Nuclease"/>
    <property type="match status" value="1"/>
</dbReference>
<proteinExistence type="predicted"/>
<evidence type="ECO:0000313" key="4">
    <source>
        <dbReference type="EMBL" id="VFT79985.1"/>
    </source>
</evidence>
<gene>
    <name evidence="4" type="primary">Aste57867_2795</name>
    <name evidence="3" type="ORF">As57867_002788</name>
    <name evidence="4" type="ORF">ASTE57867_2795</name>
</gene>
<organism evidence="4 5">
    <name type="scientific">Aphanomyces stellatus</name>
    <dbReference type="NCBI Taxonomy" id="120398"/>
    <lineage>
        <taxon>Eukaryota</taxon>
        <taxon>Sar</taxon>
        <taxon>Stramenopiles</taxon>
        <taxon>Oomycota</taxon>
        <taxon>Saprolegniomycetes</taxon>
        <taxon>Saprolegniales</taxon>
        <taxon>Verrucalvaceae</taxon>
        <taxon>Aphanomyces</taxon>
    </lineage>
</organism>
<feature type="chain" id="PRO_5036115919" evidence="2">
    <location>
        <begin position="21"/>
        <end position="136"/>
    </location>
</feature>
<evidence type="ECO:0000313" key="5">
    <source>
        <dbReference type="Proteomes" id="UP000332933"/>
    </source>
</evidence>
<dbReference type="GO" id="GO:0016788">
    <property type="term" value="F:hydrolase activity, acting on ester bonds"/>
    <property type="evidence" value="ECO:0007669"/>
    <property type="project" value="InterPro"/>
</dbReference>
<dbReference type="OrthoDB" id="441446at2759"/>
<reference evidence="3" key="2">
    <citation type="submission" date="2019-06" db="EMBL/GenBank/DDBJ databases">
        <title>Genomics analysis of Aphanomyces spp. identifies a new class of oomycete effector associated with host adaptation.</title>
        <authorList>
            <person name="Gaulin E."/>
        </authorList>
    </citation>
    <scope>NUCLEOTIDE SEQUENCE</scope>
    <source>
        <strain evidence="3">CBS 578.67</strain>
    </source>
</reference>
<feature type="signal peptide" evidence="2">
    <location>
        <begin position="1"/>
        <end position="20"/>
    </location>
</feature>